<comment type="caution">
    <text evidence="4">The sequence shown here is derived from an EMBL/GenBank/DDBJ whole genome shotgun (WGS) entry which is preliminary data.</text>
</comment>
<organism evidence="4 5">
    <name type="scientific">Mortierella alpina</name>
    <name type="common">Oleaginous fungus</name>
    <name type="synonym">Mortierella renispora</name>
    <dbReference type="NCBI Taxonomy" id="64518"/>
    <lineage>
        <taxon>Eukaryota</taxon>
        <taxon>Fungi</taxon>
        <taxon>Fungi incertae sedis</taxon>
        <taxon>Mucoromycota</taxon>
        <taxon>Mortierellomycotina</taxon>
        <taxon>Mortierellomycetes</taxon>
        <taxon>Mortierellales</taxon>
        <taxon>Mortierellaceae</taxon>
        <taxon>Mortierella</taxon>
    </lineage>
</organism>
<feature type="compositionally biased region" description="Basic and acidic residues" evidence="2">
    <location>
        <begin position="258"/>
        <end position="279"/>
    </location>
</feature>
<evidence type="ECO:0000256" key="1">
    <source>
        <dbReference type="ARBA" id="ARBA00007461"/>
    </source>
</evidence>
<feature type="region of interest" description="Disordered" evidence="2">
    <location>
        <begin position="354"/>
        <end position="392"/>
    </location>
</feature>
<dbReference type="PANTHER" id="PTHR12941:SF10">
    <property type="entry name" value="ER MEMBRANE PROTEIN COMPLEX SUBUNIT 8_9 HOMOLOG"/>
    <property type="match status" value="1"/>
</dbReference>
<evidence type="ECO:0000256" key="2">
    <source>
        <dbReference type="SAM" id="MobiDB-lite"/>
    </source>
</evidence>
<dbReference type="PANTHER" id="PTHR12941">
    <property type="entry name" value="ER MEMBRANE PROTEIN COMPLEX"/>
    <property type="match status" value="1"/>
</dbReference>
<evidence type="ECO:0000313" key="4">
    <source>
        <dbReference type="EMBL" id="KAF9967694.1"/>
    </source>
</evidence>
<dbReference type="AlphaFoldDB" id="A0A9P6JDG5"/>
<accession>A0A9P6JDG5</accession>
<proteinExistence type="inferred from homology"/>
<dbReference type="GO" id="GO:0072546">
    <property type="term" value="C:EMC complex"/>
    <property type="evidence" value="ECO:0007669"/>
    <property type="project" value="InterPro"/>
</dbReference>
<dbReference type="EMBL" id="JAAAHY010000063">
    <property type="protein sequence ID" value="KAF9967694.1"/>
    <property type="molecule type" value="Genomic_DNA"/>
</dbReference>
<feature type="region of interest" description="Disordered" evidence="2">
    <location>
        <begin position="227"/>
        <end position="283"/>
    </location>
</feature>
<name>A0A9P6JDG5_MORAP</name>
<protein>
    <recommendedName>
        <fullName evidence="3">MPN domain-containing protein</fullName>
    </recommendedName>
</protein>
<feature type="domain" description="MPN" evidence="3">
    <location>
        <begin position="487"/>
        <end position="615"/>
    </location>
</feature>
<gene>
    <name evidence="4" type="ORF">BGZ70_008595</name>
</gene>
<dbReference type="CDD" id="cd08060">
    <property type="entry name" value="MPN_UPF0172"/>
    <property type="match status" value="1"/>
</dbReference>
<comment type="similarity">
    <text evidence="1">Belongs to the EMC8/EMC9 family.</text>
</comment>
<feature type="compositionally biased region" description="Polar residues" evidence="2">
    <location>
        <begin position="237"/>
        <end position="254"/>
    </location>
</feature>
<evidence type="ECO:0000313" key="5">
    <source>
        <dbReference type="Proteomes" id="UP000738359"/>
    </source>
</evidence>
<keyword evidence="5" id="KW-1185">Reference proteome</keyword>
<evidence type="ECO:0000259" key="3">
    <source>
        <dbReference type="PROSITE" id="PS50249"/>
    </source>
</evidence>
<dbReference type="PROSITE" id="PS50249">
    <property type="entry name" value="MPN"/>
    <property type="match status" value="1"/>
</dbReference>
<sequence length="674" mass="74433">MYLDQQRALIALNRAVDGLAATTTTTGRSDPTEIDFMDLLNKPLPVRKSSLQRFQSNTEAEANQEPLPQYHRSQQWLSPLQRLDKNAAEDDAMSASGTLDPTLALPRALPRNAYFADDSVPSQSHSGMGTQEPFQLEDRALDMFDNCRARRQTLERAYLGPHQREYGRSRTDESRFAQYRKIYDDAFEENSSQKQLSTRKAGATLASAVKVKKSARLGRFSFLKGRQSLPVPPKAAQDSTAVQNSQSRSQSMTSPLKKGFEAGEDTRQANPHQPEEMSTRRASKAKQLLLDVFKLSPRSGVSVESPKTGSPLKQQAEFYEEPAAVPAVSRGLPAPPLSPELEHVQMVHDLIPPEQQDASVSGGPDHDSTIVDDNSCAKQPSLAPPPASSVVRHSSSYNDIYNSKRGSLANSKTLDAYTTFGPLSLFLENSNEIRSLTVALDDRSRRGSHSSQRRIVDIIPKQRADLEDVGHRNPNTFGIAVAVVAKMKFSHKSYLKPLLHAAKYPTTAVNGVFLADASDNIVDAVPFFHFWNTLTPMLEVAMTQTDLHCKANGLRIIGYYEANERLDDEALSLVGQKITSQILQVQPDAFAVVIKNGSINSDNNAFLPYQYKEGQWRVSRGAFTEKGGVFSMENGSSPALVVKALQDGLSSKLSDFDSHLENVKEDWLTNKEIA</sequence>
<dbReference type="Proteomes" id="UP000738359">
    <property type="component" value="Unassembled WGS sequence"/>
</dbReference>
<dbReference type="Pfam" id="PF03665">
    <property type="entry name" value="UPF0172"/>
    <property type="match status" value="1"/>
</dbReference>
<dbReference type="OrthoDB" id="194468at2759"/>
<reference evidence="4" key="1">
    <citation type="journal article" date="2020" name="Fungal Divers.">
        <title>Resolving the Mortierellaceae phylogeny through synthesis of multi-gene phylogenetics and phylogenomics.</title>
        <authorList>
            <person name="Vandepol N."/>
            <person name="Liber J."/>
            <person name="Desiro A."/>
            <person name="Na H."/>
            <person name="Kennedy M."/>
            <person name="Barry K."/>
            <person name="Grigoriev I.V."/>
            <person name="Miller A.N."/>
            <person name="O'Donnell K."/>
            <person name="Stajich J.E."/>
            <person name="Bonito G."/>
        </authorList>
    </citation>
    <scope>NUCLEOTIDE SEQUENCE</scope>
    <source>
        <strain evidence="4">CK1249</strain>
    </source>
</reference>
<dbReference type="InterPro" id="IPR005366">
    <property type="entry name" value="EMC8/9"/>
</dbReference>
<dbReference type="InterPro" id="IPR037518">
    <property type="entry name" value="MPN"/>
</dbReference>